<dbReference type="Proteomes" id="UP000237347">
    <property type="component" value="Unassembled WGS sequence"/>
</dbReference>
<gene>
    <name evidence="3" type="ORF">CFP56_000502</name>
</gene>
<protein>
    <recommendedName>
        <fullName evidence="2">Oxidoreductase-like domain-containing protein</fullName>
    </recommendedName>
</protein>
<dbReference type="AlphaFoldDB" id="A0AAW0LGE6"/>
<feature type="compositionally biased region" description="Basic and acidic residues" evidence="1">
    <location>
        <begin position="66"/>
        <end position="75"/>
    </location>
</feature>
<feature type="region of interest" description="Disordered" evidence="1">
    <location>
        <begin position="1"/>
        <end position="24"/>
    </location>
</feature>
<comment type="caution">
    <text evidence="3">The sequence shown here is derived from an EMBL/GenBank/DDBJ whole genome shotgun (WGS) entry which is preliminary data.</text>
</comment>
<feature type="region of interest" description="Disordered" evidence="1">
    <location>
        <begin position="172"/>
        <end position="216"/>
    </location>
</feature>
<feature type="compositionally biased region" description="Basic and acidic residues" evidence="1">
    <location>
        <begin position="83"/>
        <end position="92"/>
    </location>
</feature>
<feature type="compositionally biased region" description="Basic and acidic residues" evidence="1">
    <location>
        <begin position="187"/>
        <end position="196"/>
    </location>
</feature>
<dbReference type="PANTHER" id="PTHR21193">
    <property type="entry name" value="OXIDOREDUCTASE-LIKE DOMAIN-CONTAINING PROTEIN 1"/>
    <property type="match status" value="1"/>
</dbReference>
<name>A0AAW0LGE6_QUESU</name>
<feature type="domain" description="Oxidoreductase-like" evidence="2">
    <location>
        <begin position="105"/>
        <end position="129"/>
    </location>
</feature>
<proteinExistence type="predicted"/>
<dbReference type="InterPro" id="IPR039251">
    <property type="entry name" value="OXLD1"/>
</dbReference>
<organism evidence="3 4">
    <name type="scientific">Quercus suber</name>
    <name type="common">Cork oak</name>
    <dbReference type="NCBI Taxonomy" id="58331"/>
    <lineage>
        <taxon>Eukaryota</taxon>
        <taxon>Viridiplantae</taxon>
        <taxon>Streptophyta</taxon>
        <taxon>Embryophyta</taxon>
        <taxon>Tracheophyta</taxon>
        <taxon>Spermatophyta</taxon>
        <taxon>Magnoliopsida</taxon>
        <taxon>eudicotyledons</taxon>
        <taxon>Gunneridae</taxon>
        <taxon>Pentapetalae</taxon>
        <taxon>rosids</taxon>
        <taxon>fabids</taxon>
        <taxon>Fagales</taxon>
        <taxon>Fagaceae</taxon>
        <taxon>Quercus</taxon>
    </lineage>
</organism>
<evidence type="ECO:0000259" key="2">
    <source>
        <dbReference type="Pfam" id="PF09791"/>
    </source>
</evidence>
<feature type="domain" description="Oxidoreductase-like" evidence="2">
    <location>
        <begin position="209"/>
        <end position="235"/>
    </location>
</feature>
<dbReference type="Pfam" id="PF09791">
    <property type="entry name" value="Oxidored-like"/>
    <property type="match status" value="2"/>
</dbReference>
<sequence>METAVNHGINAPYTSTTANHRPPKTQNVLRLQAHVPFAMRRASANIIIANLNNRLQKPQPLCFHTHDSMAEKDPTSKAQPFESKTEGIKNKELEEEEEQEESKKFPPPPEKPLPGDCCGSGCVRCVWDTRNVLRLQADVPFAMRRASANIIIANLNNRLQKPQPLCFHTHDSMAEKDPTSKAQPFESKTEGIKNKELEEEEEQEESKKFPPPPEKPLPGDCCGSGCVRCVWDVLNAYVYMSELKTTKNDSGVGDT</sequence>
<feature type="region of interest" description="Disordered" evidence="1">
    <location>
        <begin position="66"/>
        <end position="113"/>
    </location>
</feature>
<accession>A0AAW0LGE6</accession>
<evidence type="ECO:0000313" key="4">
    <source>
        <dbReference type="Proteomes" id="UP000237347"/>
    </source>
</evidence>
<evidence type="ECO:0000313" key="3">
    <source>
        <dbReference type="EMBL" id="KAK7850595.1"/>
    </source>
</evidence>
<feature type="compositionally biased region" description="Polar residues" evidence="1">
    <location>
        <begin position="12"/>
        <end position="24"/>
    </location>
</feature>
<dbReference type="PANTHER" id="PTHR21193:SF3">
    <property type="entry name" value="OXIDOREDUCTASE-LIKE DOMAIN-CONTAINING PROTEIN 1"/>
    <property type="match status" value="1"/>
</dbReference>
<reference evidence="3 4" key="1">
    <citation type="journal article" date="2018" name="Sci. Data">
        <title>The draft genome sequence of cork oak.</title>
        <authorList>
            <person name="Ramos A.M."/>
            <person name="Usie A."/>
            <person name="Barbosa P."/>
            <person name="Barros P.M."/>
            <person name="Capote T."/>
            <person name="Chaves I."/>
            <person name="Simoes F."/>
            <person name="Abreu I."/>
            <person name="Carrasquinho I."/>
            <person name="Faro C."/>
            <person name="Guimaraes J.B."/>
            <person name="Mendonca D."/>
            <person name="Nobrega F."/>
            <person name="Rodrigues L."/>
            <person name="Saibo N.J.M."/>
            <person name="Varela M.C."/>
            <person name="Egas C."/>
            <person name="Matos J."/>
            <person name="Miguel C.M."/>
            <person name="Oliveira M.M."/>
            <person name="Ricardo C.P."/>
            <person name="Goncalves S."/>
        </authorList>
    </citation>
    <scope>NUCLEOTIDE SEQUENCE [LARGE SCALE GENOMIC DNA]</scope>
    <source>
        <strain evidence="4">cv. HL8</strain>
    </source>
</reference>
<dbReference type="InterPro" id="IPR019180">
    <property type="entry name" value="Oxidoreductase-like_N"/>
</dbReference>
<keyword evidence="4" id="KW-1185">Reference proteome</keyword>
<evidence type="ECO:0000256" key="1">
    <source>
        <dbReference type="SAM" id="MobiDB-lite"/>
    </source>
</evidence>
<dbReference type="EMBL" id="PKMF04000098">
    <property type="protein sequence ID" value="KAK7850595.1"/>
    <property type="molecule type" value="Genomic_DNA"/>
</dbReference>